<dbReference type="Proteomes" id="UP000015104">
    <property type="component" value="Unassembled WGS sequence"/>
</dbReference>
<reference evidence="1" key="2">
    <citation type="submission" date="2015-06" db="UniProtKB">
        <authorList>
            <consortium name="EnsemblMetazoa"/>
        </authorList>
    </citation>
    <scope>IDENTIFICATION</scope>
</reference>
<reference evidence="2" key="1">
    <citation type="submission" date="2011-08" db="EMBL/GenBank/DDBJ databases">
        <authorList>
            <person name="Rombauts S."/>
        </authorList>
    </citation>
    <scope>NUCLEOTIDE SEQUENCE</scope>
    <source>
        <strain evidence="2">London</strain>
    </source>
</reference>
<keyword evidence="2" id="KW-1185">Reference proteome</keyword>
<name>T1L032_TETUR</name>
<evidence type="ECO:0000313" key="1">
    <source>
        <dbReference type="EnsemblMetazoa" id="tetur29g01030.1"/>
    </source>
</evidence>
<evidence type="ECO:0000313" key="2">
    <source>
        <dbReference type="Proteomes" id="UP000015104"/>
    </source>
</evidence>
<dbReference type="AlphaFoldDB" id="T1L032"/>
<proteinExistence type="predicted"/>
<accession>T1L032</accession>
<protein>
    <submittedName>
        <fullName evidence="1">Uncharacterized protein</fullName>
    </submittedName>
</protein>
<dbReference type="EMBL" id="CAEY01000761">
    <property type="status" value="NOT_ANNOTATED_CDS"/>
    <property type="molecule type" value="Genomic_DNA"/>
</dbReference>
<sequence length="51" mass="5772">MLNYAIGSIVDGADQKLTYLDFTLHIYACLLGDIMHLREIQLQSHGCHILI</sequence>
<dbReference type="EnsemblMetazoa" id="tetur29g01030.1">
    <property type="protein sequence ID" value="tetur29g01030.1"/>
    <property type="gene ID" value="tetur29g01030"/>
</dbReference>
<organism evidence="1 2">
    <name type="scientific">Tetranychus urticae</name>
    <name type="common">Two-spotted spider mite</name>
    <dbReference type="NCBI Taxonomy" id="32264"/>
    <lineage>
        <taxon>Eukaryota</taxon>
        <taxon>Metazoa</taxon>
        <taxon>Ecdysozoa</taxon>
        <taxon>Arthropoda</taxon>
        <taxon>Chelicerata</taxon>
        <taxon>Arachnida</taxon>
        <taxon>Acari</taxon>
        <taxon>Acariformes</taxon>
        <taxon>Trombidiformes</taxon>
        <taxon>Prostigmata</taxon>
        <taxon>Eleutherengona</taxon>
        <taxon>Raphignathae</taxon>
        <taxon>Tetranychoidea</taxon>
        <taxon>Tetranychidae</taxon>
        <taxon>Tetranychus</taxon>
    </lineage>
</organism>
<dbReference type="HOGENOM" id="CLU_3109039_0_0_1"/>